<dbReference type="PRINTS" id="PR00411">
    <property type="entry name" value="PNDRDTASEI"/>
</dbReference>
<dbReference type="InterPro" id="IPR050775">
    <property type="entry name" value="FAD-binding_Monooxygenases"/>
</dbReference>
<evidence type="ECO:0000256" key="6">
    <source>
        <dbReference type="ARBA" id="ARBA00023002"/>
    </source>
</evidence>
<reference evidence="8 9" key="1">
    <citation type="submission" date="2018-05" db="EMBL/GenBank/DDBJ databases">
        <title>Genome sequencing and assembly of the regulated plant pathogen Lachnellula willkommii and related sister species for the development of diagnostic species identification markers.</title>
        <authorList>
            <person name="Giroux E."/>
            <person name="Bilodeau G."/>
        </authorList>
    </citation>
    <scope>NUCLEOTIDE SEQUENCE [LARGE SCALE GENOMIC DNA]</scope>
    <source>
        <strain evidence="8 9">CBS 268.59</strain>
    </source>
</reference>
<accession>A0A8T9CB26</accession>
<evidence type="ECO:0000313" key="9">
    <source>
        <dbReference type="Proteomes" id="UP000469558"/>
    </source>
</evidence>
<sequence>MSAQARYAEERSKRLRDDGVEQFIDISISERFQHFQNDPWVEKSSIKDAKEMFPNNSCEMLILGAGWGGLLYAVRMIEAGIKPENIRIVDTAGGFGGTWYYNRYPGLSCDIESYLYLPLLEETGYIPKHRYSYGQEIRNYANLVAERYGISDSAVFLTTAERLEWNETSKEWHAKLTQRKGDPQTLNVRAKFVAMVNGVLSWPKLPGIPGILDYQGSLFHSSRWDYSVTGGSQEEPVLDKLQDKRVAVIGTGASAVQLASHVARWAEHLYIVQRTPAAVDIRDQRQTDPEWFKKEVATSKGWQRERSRNFHQHFTTAELPTVNLVGDQWTHAQGMVPIAGNPDPNGPKTPGDLPTYMEMLNILDLPRQTRIRSRVDQIVSDHTVAEKLKPWYPTWCKRPCFHNEYLETFNRKNVTLIDTGGKGIDSITRDSITVGSQSYPVDIVIFATGFRPPYGGTPAEKANLKIIGRNGLSMTQEWENNGPSTLHGVLDCNFPNLFLSGPWQASTSGNFLFNDDALATHSAYILKEAKRRADGRHFTVVSTPAAVEDWGMQVLMRSAPMAAIIGCTPSYFNLEGAIDRTPPQDQMKMARSGLWGTGIEDFLKYIEAWRKEGNMMGIEVLV</sequence>
<evidence type="ECO:0000259" key="7">
    <source>
        <dbReference type="Pfam" id="PF07992"/>
    </source>
</evidence>
<dbReference type="Proteomes" id="UP000469558">
    <property type="component" value="Unassembled WGS sequence"/>
</dbReference>
<dbReference type="SUPFAM" id="SSF51905">
    <property type="entry name" value="FAD/NAD(P)-binding domain"/>
    <property type="match status" value="1"/>
</dbReference>
<evidence type="ECO:0000256" key="5">
    <source>
        <dbReference type="ARBA" id="ARBA00022857"/>
    </source>
</evidence>
<comment type="cofactor">
    <cofactor evidence="1">
        <name>FAD</name>
        <dbReference type="ChEBI" id="CHEBI:57692"/>
    </cofactor>
</comment>
<comment type="similarity">
    <text evidence="2">Belongs to the FAD-binding monooxygenase family.</text>
</comment>
<dbReference type="InterPro" id="IPR036188">
    <property type="entry name" value="FAD/NAD-bd_sf"/>
</dbReference>
<evidence type="ECO:0000256" key="4">
    <source>
        <dbReference type="ARBA" id="ARBA00022827"/>
    </source>
</evidence>
<dbReference type="OrthoDB" id="66881at2759"/>
<dbReference type="GO" id="GO:0004497">
    <property type="term" value="F:monooxygenase activity"/>
    <property type="evidence" value="ECO:0007669"/>
    <property type="project" value="UniProtKB-KW"/>
</dbReference>
<dbReference type="EMBL" id="QGMK01000565">
    <property type="protein sequence ID" value="TVY81020.1"/>
    <property type="molecule type" value="Genomic_DNA"/>
</dbReference>
<organism evidence="8 9">
    <name type="scientific">Lachnellula suecica</name>
    <dbReference type="NCBI Taxonomy" id="602035"/>
    <lineage>
        <taxon>Eukaryota</taxon>
        <taxon>Fungi</taxon>
        <taxon>Dikarya</taxon>
        <taxon>Ascomycota</taxon>
        <taxon>Pezizomycotina</taxon>
        <taxon>Leotiomycetes</taxon>
        <taxon>Helotiales</taxon>
        <taxon>Lachnaceae</taxon>
        <taxon>Lachnellula</taxon>
    </lineage>
</organism>
<evidence type="ECO:0000256" key="1">
    <source>
        <dbReference type="ARBA" id="ARBA00001974"/>
    </source>
</evidence>
<evidence type="ECO:0000256" key="3">
    <source>
        <dbReference type="ARBA" id="ARBA00022630"/>
    </source>
</evidence>
<dbReference type="PRINTS" id="PR00368">
    <property type="entry name" value="FADPNR"/>
</dbReference>
<dbReference type="Pfam" id="PF07992">
    <property type="entry name" value="Pyr_redox_2"/>
    <property type="match status" value="1"/>
</dbReference>
<feature type="domain" description="FAD/NAD(P)-binding" evidence="7">
    <location>
        <begin position="60"/>
        <end position="279"/>
    </location>
</feature>
<name>A0A8T9CB26_9HELO</name>
<keyword evidence="8" id="KW-0503">Monooxygenase</keyword>
<dbReference type="Gene3D" id="3.50.50.60">
    <property type="entry name" value="FAD/NAD(P)-binding domain"/>
    <property type="match status" value="3"/>
</dbReference>
<keyword evidence="4" id="KW-0274">FAD</keyword>
<keyword evidence="3" id="KW-0285">Flavoprotein</keyword>
<comment type="caution">
    <text evidence="8">The sequence shown here is derived from an EMBL/GenBank/DDBJ whole genome shotgun (WGS) entry which is preliminary data.</text>
</comment>
<keyword evidence="5" id="KW-0521">NADP</keyword>
<dbReference type="InterPro" id="IPR023753">
    <property type="entry name" value="FAD/NAD-binding_dom"/>
</dbReference>
<gene>
    <name evidence="8" type="primary">ausC_1</name>
    <name evidence="8" type="ORF">LSUE1_G006790</name>
</gene>
<dbReference type="PANTHER" id="PTHR43098">
    <property type="entry name" value="L-ORNITHINE N(5)-MONOOXYGENASE-RELATED"/>
    <property type="match status" value="1"/>
</dbReference>
<dbReference type="AlphaFoldDB" id="A0A8T9CB26"/>
<protein>
    <submittedName>
        <fullName evidence="8">FAD-binding monooxygenase ausC</fullName>
    </submittedName>
</protein>
<evidence type="ECO:0000313" key="8">
    <source>
        <dbReference type="EMBL" id="TVY81020.1"/>
    </source>
</evidence>
<keyword evidence="9" id="KW-1185">Reference proteome</keyword>
<evidence type="ECO:0000256" key="2">
    <source>
        <dbReference type="ARBA" id="ARBA00010139"/>
    </source>
</evidence>
<proteinExistence type="inferred from homology"/>
<keyword evidence="6" id="KW-0560">Oxidoreductase</keyword>
<dbReference type="PANTHER" id="PTHR43098:SF2">
    <property type="entry name" value="FAD-BINDING MONOOXYGENASE AUSB-RELATED"/>
    <property type="match status" value="1"/>
</dbReference>